<evidence type="ECO:0000313" key="1">
    <source>
        <dbReference type="EMBL" id="UXA66067.1"/>
    </source>
</evidence>
<evidence type="ECO:0008006" key="3">
    <source>
        <dbReference type="Google" id="ProtNLM"/>
    </source>
</evidence>
<organism evidence="1 2">
    <name type="scientific">Xanthomonas prunicola</name>
    <dbReference type="NCBI Taxonomy" id="2053930"/>
    <lineage>
        <taxon>Bacteria</taxon>
        <taxon>Pseudomonadati</taxon>
        <taxon>Pseudomonadota</taxon>
        <taxon>Gammaproteobacteria</taxon>
        <taxon>Lysobacterales</taxon>
        <taxon>Lysobacteraceae</taxon>
        <taxon>Xanthomonas</taxon>
    </lineage>
</organism>
<accession>A0A9Q9J2T5</accession>
<dbReference type="AlphaFoldDB" id="A0A9Q9J2T5"/>
<dbReference type="RefSeq" id="WP_252163528.1">
    <property type="nucleotide sequence ID" value="NZ_CP094827.1"/>
</dbReference>
<dbReference type="GeneID" id="75150327"/>
<name>A0A9Q9J2T5_9XANT</name>
<reference evidence="1" key="1">
    <citation type="submission" date="2022-04" db="EMBL/GenBank/DDBJ databases">
        <title>Xanthomonas prunicola pv. tritici, a pathogen causing a previously unreported foliar disease of wheat.</title>
        <authorList>
            <person name="Clavijo F."/>
            <person name="Curland R.D."/>
            <person name="Dill-Macky R."/>
            <person name="Pereyra S."/>
            <person name="Roman-Reyna V."/>
            <person name="Siri M.I."/>
        </authorList>
    </citation>
    <scope>NUCLEOTIDE SEQUENCE</scope>
    <source>
        <strain evidence="1">CIX249</strain>
    </source>
</reference>
<protein>
    <recommendedName>
        <fullName evidence="3">Nucleotidyltransferase</fullName>
    </recommendedName>
</protein>
<evidence type="ECO:0000313" key="2">
    <source>
        <dbReference type="Proteomes" id="UP001058381"/>
    </source>
</evidence>
<proteinExistence type="predicted"/>
<gene>
    <name evidence="1" type="ORF">M0D43_03200</name>
</gene>
<dbReference type="Proteomes" id="UP001058381">
    <property type="component" value="Chromosome"/>
</dbReference>
<sequence length="371" mass="41848">MAKTINERITALKSRRSGEDRFDLLVEDEAALANYIGKMLREEAWEKKASNKPNTRYALGAMQEVDADYTRISTETATRVANQLEKRVKAFNLEFHLQGSVPLNVHIRGVSDVDLLTLINERFYNYDLNGIRALAGAYQPTQLTSLQELKDLRNEEELALRNAFQAAKVDTTGSKAIKISGGSLARSVDVVPSHWYETAAYQQSGAMHDRGVIILDKKTNSTMTNFPFKHIKQVSDRDSLTLGSLKKSIRLVKNVKADSDRTIALPSFDLAAIMFHANPTALRVGYTFELAILAETQRHLDYLYHHPDEAKLLDVPDGTRRIFDSQAKLDALFSLSVELDELLEAVANEHQDHQPAKNHYERRQLIDAIQL</sequence>
<dbReference type="EMBL" id="CP096142">
    <property type="protein sequence ID" value="UXA66067.1"/>
    <property type="molecule type" value="Genomic_DNA"/>
</dbReference>